<protein>
    <submittedName>
        <fullName evidence="1">Uncharacterized protein</fullName>
    </submittedName>
</protein>
<organism evidence="1 2">
    <name type="scientific">Streptomyces coeruleorubidus</name>
    <dbReference type="NCBI Taxonomy" id="116188"/>
    <lineage>
        <taxon>Bacteria</taxon>
        <taxon>Bacillati</taxon>
        <taxon>Actinomycetota</taxon>
        <taxon>Actinomycetes</taxon>
        <taxon>Kitasatosporales</taxon>
        <taxon>Streptomycetaceae</taxon>
        <taxon>Streptomyces</taxon>
    </lineage>
</organism>
<name>A0A5J6I4G0_STRC4</name>
<evidence type="ECO:0000313" key="1">
    <source>
        <dbReference type="EMBL" id="QEV23987.1"/>
    </source>
</evidence>
<dbReference type="EMBL" id="CP023694">
    <property type="protein sequence ID" value="QEV23987.1"/>
    <property type="molecule type" value="Genomic_DNA"/>
</dbReference>
<gene>
    <name evidence="1" type="ORF">CP976_07390</name>
</gene>
<sequence length="95" mass="10809">MTYRLSINEITSDQLDALYQQLEARESAIATYRAQLRLEQARIARVRRLIDEHPVAVGTHLLEEALDEPPVHNAGPSLREAAANDRLWPLEKHGE</sequence>
<proteinExistence type="predicted"/>
<dbReference type="RefSeq" id="WP_150479607.1">
    <property type="nucleotide sequence ID" value="NZ_BMTB01000010.1"/>
</dbReference>
<dbReference type="Proteomes" id="UP000326598">
    <property type="component" value="Chromosome"/>
</dbReference>
<accession>A0A5J6I4G0</accession>
<dbReference type="GeneID" id="91415906"/>
<dbReference type="AlphaFoldDB" id="A0A5J6I4G0"/>
<reference evidence="1 2" key="1">
    <citation type="submission" date="2017-09" db="EMBL/GenBank/DDBJ databases">
        <authorList>
            <person name="Lee N."/>
            <person name="Cho B.-K."/>
        </authorList>
    </citation>
    <scope>NUCLEOTIDE SEQUENCE [LARGE SCALE GENOMIC DNA]</scope>
    <source>
        <strain evidence="1 2">ATCC 13740</strain>
    </source>
</reference>
<evidence type="ECO:0000313" key="2">
    <source>
        <dbReference type="Proteomes" id="UP000326598"/>
    </source>
</evidence>
<dbReference type="KEGG" id="scoe:CP976_07390"/>